<sequence length="398" mass="45008">MSKGNMISAGVFITPKILFYIRKSLEIGNYFGLHPWTWNRTSGKAEIGPWSQQIKWRLNISLTIPFLTFSLFRCQQFIRGGDCTSVEKIHLQFVAALYVMTLAFHWNVFRSQDDAINYINRAIHWAQYLDETFVENRGNRIPLLTKIMEIMLQLSFCVLTYFAPFSFVTIVIFQPRSPDQLGSLFLRGFEVELQTMLIIIFLSTCISLHTILLLSANATAFLASALAGGLPVLLTALELSHRSSKYTTGHLRGRMIKLQIYQAVRIVMIFWNGVFGAVIIPVLQLLSSFLIVIGFCGAIRMEGFQSLALAFGSCCLLTFVVVGFSILAEIDLRSSQLIYEWTSEEFAENCSKWFQCKVKSLPPLKCVIGSMFFVDKPMILTLVGSLVDNTVTFLIMNS</sequence>
<evidence type="ECO:0000313" key="2">
    <source>
        <dbReference type="EMBL" id="CAG7670669.1"/>
    </source>
</evidence>
<organism evidence="2 3">
    <name type="scientific">Allacma fusca</name>
    <dbReference type="NCBI Taxonomy" id="39272"/>
    <lineage>
        <taxon>Eukaryota</taxon>
        <taxon>Metazoa</taxon>
        <taxon>Ecdysozoa</taxon>
        <taxon>Arthropoda</taxon>
        <taxon>Hexapoda</taxon>
        <taxon>Collembola</taxon>
        <taxon>Symphypleona</taxon>
        <taxon>Sminthuridae</taxon>
        <taxon>Allacma</taxon>
    </lineage>
</organism>
<evidence type="ECO:0000313" key="3">
    <source>
        <dbReference type="Proteomes" id="UP000708208"/>
    </source>
</evidence>
<protein>
    <submittedName>
        <fullName evidence="2">Uncharacterized protein</fullName>
    </submittedName>
</protein>
<feature type="transmembrane region" description="Helical" evidence="1">
    <location>
        <begin position="193"/>
        <end position="214"/>
    </location>
</feature>
<feature type="transmembrane region" description="Helical" evidence="1">
    <location>
        <begin position="308"/>
        <end position="328"/>
    </location>
</feature>
<proteinExistence type="predicted"/>
<keyword evidence="1" id="KW-0472">Membrane</keyword>
<comment type="caution">
    <text evidence="2">The sequence shown here is derived from an EMBL/GenBank/DDBJ whole genome shotgun (WGS) entry which is preliminary data.</text>
</comment>
<dbReference type="AlphaFoldDB" id="A0A8J2JMA4"/>
<feature type="transmembrane region" description="Helical" evidence="1">
    <location>
        <begin position="220"/>
        <end position="239"/>
    </location>
</feature>
<accession>A0A8J2JMA4</accession>
<dbReference type="EMBL" id="CAJVCH010011494">
    <property type="protein sequence ID" value="CAG7670669.1"/>
    <property type="molecule type" value="Genomic_DNA"/>
</dbReference>
<keyword evidence="1" id="KW-1133">Transmembrane helix</keyword>
<evidence type="ECO:0000256" key="1">
    <source>
        <dbReference type="SAM" id="Phobius"/>
    </source>
</evidence>
<feature type="transmembrane region" description="Helical" evidence="1">
    <location>
        <begin position="285"/>
        <end position="301"/>
    </location>
</feature>
<reference evidence="2" key="1">
    <citation type="submission" date="2021-06" db="EMBL/GenBank/DDBJ databases">
        <authorList>
            <person name="Hodson N. C."/>
            <person name="Mongue J. A."/>
            <person name="Jaron S. K."/>
        </authorList>
    </citation>
    <scope>NUCLEOTIDE SEQUENCE</scope>
</reference>
<name>A0A8J2JMA4_9HEXA</name>
<dbReference type="Proteomes" id="UP000708208">
    <property type="component" value="Unassembled WGS sequence"/>
</dbReference>
<keyword evidence="1" id="KW-0812">Transmembrane</keyword>
<keyword evidence="3" id="KW-1185">Reference proteome</keyword>
<gene>
    <name evidence="2" type="ORF">AFUS01_LOCUS2044</name>
</gene>
<feature type="transmembrane region" description="Helical" evidence="1">
    <location>
        <begin position="150"/>
        <end position="173"/>
    </location>
</feature>